<proteinExistence type="predicted"/>
<evidence type="ECO:0000313" key="1">
    <source>
        <dbReference type="EMBL" id="BBF80795.1"/>
    </source>
</evidence>
<accession>A0A3G9G4J2</accession>
<dbReference type="EMBL" id="AP018827">
    <property type="protein sequence ID" value="BBF80795.1"/>
    <property type="molecule type" value="Genomic_DNA"/>
</dbReference>
<name>A0A3G9G4J2_9CAUL</name>
<dbReference type="Proteomes" id="UP000278756">
    <property type="component" value="Chromosome 1"/>
</dbReference>
<reference evidence="2" key="1">
    <citation type="journal article" date="2017" name="Biotechnol. Biofuels">
        <title>Evaluation of environmental bacterial communities as a factor affecting the growth of duckweed Lemna minor.</title>
        <authorList>
            <person name="Ishizawa H."/>
            <person name="Kuroda M."/>
            <person name="Morikawa M."/>
            <person name="Ike M."/>
        </authorList>
    </citation>
    <scope>NUCLEOTIDE SEQUENCE [LARGE SCALE GENOMIC DNA]</scope>
    <source>
        <strain evidence="2">M6</strain>
    </source>
</reference>
<evidence type="ECO:0000313" key="2">
    <source>
        <dbReference type="Proteomes" id="UP000278756"/>
    </source>
</evidence>
<organism evidence="1 2">
    <name type="scientific">Asticcacaulis excentricus</name>
    <dbReference type="NCBI Taxonomy" id="78587"/>
    <lineage>
        <taxon>Bacteria</taxon>
        <taxon>Pseudomonadati</taxon>
        <taxon>Pseudomonadota</taxon>
        <taxon>Alphaproteobacteria</taxon>
        <taxon>Caulobacterales</taxon>
        <taxon>Caulobacteraceae</taxon>
        <taxon>Asticcacaulis</taxon>
    </lineage>
</organism>
<gene>
    <name evidence="1" type="ORF">EM6_1380</name>
</gene>
<dbReference type="AlphaFoldDB" id="A0A3G9G4J2"/>
<sequence length="43" mass="5037">MTEPYRRGFKDAMPMAESKNKGRIKARFLIFYLRATPCKLGEN</sequence>
<protein>
    <submittedName>
        <fullName evidence="1">Uncharacterized protein</fullName>
    </submittedName>
</protein>
<reference evidence="2" key="2">
    <citation type="journal article" date="2017" name="Plant Physiol. Biochem.">
        <title>Differential oxidative and antioxidative response of duckweed Lemna minor toward plant growth promoting/inhibiting bacteria.</title>
        <authorList>
            <person name="Ishizawa H."/>
            <person name="Kuroda M."/>
            <person name="Morikawa M."/>
            <person name="Ike M."/>
        </authorList>
    </citation>
    <scope>NUCLEOTIDE SEQUENCE [LARGE SCALE GENOMIC DNA]</scope>
    <source>
        <strain evidence="2">M6</strain>
    </source>
</reference>